<keyword evidence="6 8" id="KW-0472">Membrane</keyword>
<keyword evidence="10" id="KW-1185">Reference proteome</keyword>
<dbReference type="GeneID" id="106475090"/>
<evidence type="ECO:0000256" key="3">
    <source>
        <dbReference type="ARBA" id="ARBA00015571"/>
    </source>
</evidence>
<sequence>MFRALIITCIVIVKIVCSNGNNHKQDESVTTINSNTNSDGDDKTEREFTGRAKTPSKEDVYKWFGTTDQVKNGWVDPHAMFDYDHNTINHDRINKIKRNTDETKFQDDDFQMNNKGGVKLNEDRAKINCDVELYNCHNLQNDLNNCKKSLLENTQEFCKCEHVYLRRLVKKFVYKLKPFDLKLKNSTDIQISLSLSPKDIEAFDLFVAYPGKYINELDQTLSELISNSIVSEQYVIKESWLESLHRNIWLSEFTIPVLFFFGLVLLKVNFVYKSWFQVILRLLAIIFIFSFGIEWINLYKIQLAKKHASLSSGSVPQECSPDDMDWWQSIKTWFKSGVMVEENLCEKYYKSIMVDPFWEVTPLMALSETIWKFVLHPAALLGTYVGRFIKMLFLEIPPFLWLPAALFIFIIFCLIIVMCFGYRVRFPFFLGTLEPAYRNTEALNLPTMVLNTLRVETFTPNDPSVSSLEAEDMVRSEKNNIKDCIKGKDSEYKKVSKKWSGINTRKAYRTTSVPHNMLGIKSGTSKNINKRKLMSKSLSDSNLAEMNNASAIAAKNYSCILKSFYIPSISDEGFNSKPNEKKQVSTRNTFSAGDMENER</sequence>
<evidence type="ECO:0000313" key="11">
    <source>
        <dbReference type="RefSeq" id="XP_013791239.1"/>
    </source>
</evidence>
<feature type="region of interest" description="Disordered" evidence="7">
    <location>
        <begin position="571"/>
        <end position="599"/>
    </location>
</feature>
<proteinExistence type="inferred from homology"/>
<feature type="chain" id="PRO_5045905390" description="Chloride channel CLIC-like protein 1" evidence="9">
    <location>
        <begin position="21"/>
        <end position="599"/>
    </location>
</feature>
<dbReference type="RefSeq" id="XP_013791239.1">
    <property type="nucleotide sequence ID" value="XM_013935785.2"/>
</dbReference>
<keyword evidence="4 8" id="KW-0812">Transmembrane</keyword>
<comment type="similarity">
    <text evidence="2">Belongs to the chloride channel MCLC family.</text>
</comment>
<feature type="transmembrane region" description="Helical" evidence="8">
    <location>
        <begin position="253"/>
        <end position="272"/>
    </location>
</feature>
<feature type="compositionally biased region" description="Basic and acidic residues" evidence="7">
    <location>
        <begin position="40"/>
        <end position="52"/>
    </location>
</feature>
<evidence type="ECO:0000256" key="6">
    <source>
        <dbReference type="ARBA" id="ARBA00023136"/>
    </source>
</evidence>
<dbReference type="Proteomes" id="UP000694941">
    <property type="component" value="Unplaced"/>
</dbReference>
<dbReference type="Pfam" id="PF05934">
    <property type="entry name" value="MCLC"/>
    <property type="match status" value="1"/>
</dbReference>
<comment type="subcellular location">
    <subcellularLocation>
        <location evidence="1">Membrane</location>
        <topology evidence="1">Multi-pass membrane protein</topology>
    </subcellularLocation>
</comment>
<dbReference type="PANTHER" id="PTHR34093">
    <property type="entry name" value="CHLORIDE CHANNEL CLIC-LIKE PROTEIN 1"/>
    <property type="match status" value="1"/>
</dbReference>
<keyword evidence="9" id="KW-0732">Signal</keyword>
<evidence type="ECO:0000256" key="4">
    <source>
        <dbReference type="ARBA" id="ARBA00022692"/>
    </source>
</evidence>
<evidence type="ECO:0000256" key="8">
    <source>
        <dbReference type="SAM" id="Phobius"/>
    </source>
</evidence>
<gene>
    <name evidence="11" type="primary">LOC106475090</name>
</gene>
<protein>
    <recommendedName>
        <fullName evidence="3">Chloride channel CLIC-like protein 1</fullName>
    </recommendedName>
</protein>
<evidence type="ECO:0000256" key="9">
    <source>
        <dbReference type="SAM" id="SignalP"/>
    </source>
</evidence>
<evidence type="ECO:0000313" key="10">
    <source>
        <dbReference type="Proteomes" id="UP000694941"/>
    </source>
</evidence>
<evidence type="ECO:0000256" key="7">
    <source>
        <dbReference type="SAM" id="MobiDB-lite"/>
    </source>
</evidence>
<name>A0ABM1BYT3_LIMPO</name>
<reference evidence="11" key="1">
    <citation type="submission" date="2025-08" db="UniProtKB">
        <authorList>
            <consortium name="RefSeq"/>
        </authorList>
    </citation>
    <scope>IDENTIFICATION</scope>
    <source>
        <tissue evidence="11">Muscle</tissue>
    </source>
</reference>
<feature type="signal peptide" evidence="9">
    <location>
        <begin position="1"/>
        <end position="20"/>
    </location>
</feature>
<evidence type="ECO:0000256" key="2">
    <source>
        <dbReference type="ARBA" id="ARBA00005944"/>
    </source>
</evidence>
<dbReference type="PANTHER" id="PTHR34093:SF1">
    <property type="entry name" value="CHLORIDE CHANNEL CLIC-LIKE PROTEIN 1"/>
    <property type="match status" value="1"/>
</dbReference>
<keyword evidence="5 8" id="KW-1133">Transmembrane helix</keyword>
<feature type="region of interest" description="Disordered" evidence="7">
    <location>
        <begin position="28"/>
        <end position="52"/>
    </location>
</feature>
<feature type="transmembrane region" description="Helical" evidence="8">
    <location>
        <begin position="278"/>
        <end position="299"/>
    </location>
</feature>
<organism evidence="10 11">
    <name type="scientific">Limulus polyphemus</name>
    <name type="common">Atlantic horseshoe crab</name>
    <dbReference type="NCBI Taxonomy" id="6850"/>
    <lineage>
        <taxon>Eukaryota</taxon>
        <taxon>Metazoa</taxon>
        <taxon>Ecdysozoa</taxon>
        <taxon>Arthropoda</taxon>
        <taxon>Chelicerata</taxon>
        <taxon>Merostomata</taxon>
        <taxon>Xiphosura</taxon>
        <taxon>Limulidae</taxon>
        <taxon>Limulus</taxon>
    </lineage>
</organism>
<evidence type="ECO:0000256" key="1">
    <source>
        <dbReference type="ARBA" id="ARBA00004141"/>
    </source>
</evidence>
<evidence type="ECO:0000256" key="5">
    <source>
        <dbReference type="ARBA" id="ARBA00022989"/>
    </source>
</evidence>
<feature type="transmembrane region" description="Helical" evidence="8">
    <location>
        <begin position="399"/>
        <end position="422"/>
    </location>
</feature>
<feature type="compositionally biased region" description="Polar residues" evidence="7">
    <location>
        <begin position="28"/>
        <end position="38"/>
    </location>
</feature>
<accession>A0ABM1BYT3</accession>
<dbReference type="InterPro" id="IPR009231">
    <property type="entry name" value="Chloride_chnl_CLIC-like"/>
</dbReference>